<evidence type="ECO:0000256" key="17">
    <source>
        <dbReference type="RuleBase" id="RU000382"/>
    </source>
</evidence>
<dbReference type="EC" id="4.1.2.27" evidence="14"/>
<dbReference type="KEGG" id="acan:ACA1_112890"/>
<evidence type="ECO:0000313" key="19">
    <source>
        <dbReference type="Proteomes" id="UP000011083"/>
    </source>
</evidence>
<keyword evidence="9" id="KW-1133">Transmembrane helix</keyword>
<organism evidence="18 19">
    <name type="scientific">Acanthamoeba castellanii (strain ATCC 30010 / Neff)</name>
    <dbReference type="NCBI Taxonomy" id="1257118"/>
    <lineage>
        <taxon>Eukaryota</taxon>
        <taxon>Amoebozoa</taxon>
        <taxon>Discosea</taxon>
        <taxon>Longamoebia</taxon>
        <taxon>Centramoebida</taxon>
        <taxon>Acanthamoebidae</taxon>
        <taxon>Acanthamoeba</taxon>
    </lineage>
</organism>
<dbReference type="RefSeq" id="XP_004342093.1">
    <property type="nucleotide sequence ID" value="XM_004342044.1"/>
</dbReference>
<comment type="similarity">
    <text evidence="13">Belongs to the group II decarboxylase family. Sphingosine-1-phosphate lyase subfamily.</text>
</comment>
<dbReference type="Proteomes" id="UP000011083">
    <property type="component" value="Unassembled WGS sequence"/>
</dbReference>
<evidence type="ECO:0000256" key="16">
    <source>
        <dbReference type="PIRSR" id="PIRSR602129-50"/>
    </source>
</evidence>
<dbReference type="InterPro" id="IPR015422">
    <property type="entry name" value="PyrdxlP-dep_Trfase_small"/>
</dbReference>
<evidence type="ECO:0000256" key="12">
    <source>
        <dbReference type="ARBA" id="ARBA00023239"/>
    </source>
</evidence>
<evidence type="ECO:0000256" key="8">
    <source>
        <dbReference type="ARBA" id="ARBA00022919"/>
    </source>
</evidence>
<dbReference type="STRING" id="1257118.L8H374"/>
<dbReference type="InterPro" id="IPR015421">
    <property type="entry name" value="PyrdxlP-dep_Trfase_major"/>
</dbReference>
<sequence>MDFLLVEHAIVAAVFIWLINKAFSLGFQGVKDALLVGVIRGLSVVPGVKGKIEQENQKIVEKIEVMVKNKELDELARERSLTFTRIPARGLDSDSLLSAMRAMRGDNIEKAYAAGKGFGGIYIDLESHEETQHQVFGLFADSNALYPDLFPALRKFEAEVTCGTMTSGGTESILMAVKTYRESARKRIPGIKPQMIVPAAHYFDVELVVVPVDDVTMEVDLAAVRKAVNPNVIMIVGSAPGYPHGVIDDIEELSKIALQHGVGLHVDGCLGGFLLPWLQKLGHISKKFDFSVRGVTSVSLDVHKYGYSAKGASVICYRNKELLLNQFFTYTEWSGGLYCSPSAAGSRPGGLIATAWASLVSLGEEGYLKAARNIQETFEVLVNGIKALPDVELVGAPEACAIAFGSSKLDIFKVADAMRNRGWNNIACMQKPVCLHIPVAMRETFNRDVFLADLRESVDEVREHPERFKDGMAPVYGMAATMPDRSLVSQLLTSYTEALLKV</sequence>
<comment type="pathway">
    <text evidence="4">Sphingolipid metabolism.</text>
</comment>
<evidence type="ECO:0000256" key="4">
    <source>
        <dbReference type="ARBA" id="ARBA00004991"/>
    </source>
</evidence>
<dbReference type="GO" id="GO:0030149">
    <property type="term" value="P:sphingolipid catabolic process"/>
    <property type="evidence" value="ECO:0007669"/>
    <property type="project" value="TreeGrafter"/>
</dbReference>
<dbReference type="AlphaFoldDB" id="L8H374"/>
<dbReference type="Gene3D" id="3.40.640.10">
    <property type="entry name" value="Type I PLP-dependent aspartate aminotransferase-like (Major domain)"/>
    <property type="match status" value="1"/>
</dbReference>
<evidence type="ECO:0000256" key="9">
    <source>
        <dbReference type="ARBA" id="ARBA00022989"/>
    </source>
</evidence>
<accession>L8H374</accession>
<dbReference type="GO" id="GO:0019752">
    <property type="term" value="P:carboxylic acid metabolic process"/>
    <property type="evidence" value="ECO:0007669"/>
    <property type="project" value="InterPro"/>
</dbReference>
<comment type="pathway">
    <text evidence="3">Lipid metabolism; sphingolipid metabolism.</text>
</comment>
<dbReference type="VEuPathDB" id="AmoebaDB:ACA1_112890"/>
<keyword evidence="10" id="KW-0443">Lipid metabolism</keyword>
<dbReference type="PANTHER" id="PTHR42735">
    <property type="match status" value="1"/>
</dbReference>
<keyword evidence="11" id="KW-0472">Membrane</keyword>
<dbReference type="Pfam" id="PF00282">
    <property type="entry name" value="Pyridoxal_deC"/>
    <property type="match status" value="1"/>
</dbReference>
<name>L8H374_ACACF</name>
<evidence type="ECO:0000313" key="18">
    <source>
        <dbReference type="EMBL" id="ELR19984.1"/>
    </source>
</evidence>
<evidence type="ECO:0000256" key="7">
    <source>
        <dbReference type="ARBA" id="ARBA00022898"/>
    </source>
</evidence>
<evidence type="ECO:0000256" key="10">
    <source>
        <dbReference type="ARBA" id="ARBA00023098"/>
    </source>
</evidence>
<keyword evidence="7 16" id="KW-0663">Pyridoxal phosphate</keyword>
<keyword evidence="5" id="KW-0812">Transmembrane</keyword>
<dbReference type="GO" id="GO:0008117">
    <property type="term" value="F:sphinganine-1-phosphate aldolase activity"/>
    <property type="evidence" value="ECO:0007669"/>
    <property type="project" value="UniProtKB-EC"/>
</dbReference>
<evidence type="ECO:0000256" key="5">
    <source>
        <dbReference type="ARBA" id="ARBA00022692"/>
    </source>
</evidence>
<dbReference type="OrthoDB" id="10254570at2759"/>
<dbReference type="FunFam" id="3.40.640.10:FF:000020">
    <property type="entry name" value="sphingosine-1-phosphate lyase 1"/>
    <property type="match status" value="1"/>
</dbReference>
<dbReference type="EMBL" id="KB007926">
    <property type="protein sequence ID" value="ELR19984.1"/>
    <property type="molecule type" value="Genomic_DNA"/>
</dbReference>
<dbReference type="InterPro" id="IPR002129">
    <property type="entry name" value="PyrdxlP-dep_de-COase"/>
</dbReference>
<keyword evidence="19" id="KW-1185">Reference proteome</keyword>
<keyword evidence="8" id="KW-0746">Sphingolipid metabolism</keyword>
<dbReference type="InterPro" id="IPR050477">
    <property type="entry name" value="GrpII_AminoAcid_Decarb"/>
</dbReference>
<dbReference type="InterPro" id="IPR015424">
    <property type="entry name" value="PyrdxlP-dep_Trfase"/>
</dbReference>
<evidence type="ECO:0000256" key="1">
    <source>
        <dbReference type="ARBA" id="ARBA00001933"/>
    </source>
</evidence>
<evidence type="ECO:0000256" key="3">
    <source>
        <dbReference type="ARBA" id="ARBA00004760"/>
    </source>
</evidence>
<feature type="modified residue" description="N6-(pyridoxal phosphate)lysine" evidence="16">
    <location>
        <position position="304"/>
    </location>
</feature>
<evidence type="ECO:0000256" key="11">
    <source>
        <dbReference type="ARBA" id="ARBA00023136"/>
    </source>
</evidence>
<dbReference type="Gene3D" id="6.10.140.2150">
    <property type="match status" value="1"/>
</dbReference>
<keyword evidence="6" id="KW-0256">Endoplasmic reticulum</keyword>
<comment type="cofactor">
    <cofactor evidence="1 16 17">
        <name>pyridoxal 5'-phosphate</name>
        <dbReference type="ChEBI" id="CHEBI:597326"/>
    </cofactor>
</comment>
<dbReference type="Gene3D" id="3.90.1150.10">
    <property type="entry name" value="Aspartate Aminotransferase, domain 1"/>
    <property type="match status" value="1"/>
</dbReference>
<evidence type="ECO:0000256" key="13">
    <source>
        <dbReference type="ARBA" id="ARBA00038302"/>
    </source>
</evidence>
<keyword evidence="12 17" id="KW-0456">Lyase</keyword>
<evidence type="ECO:0000256" key="6">
    <source>
        <dbReference type="ARBA" id="ARBA00022824"/>
    </source>
</evidence>
<dbReference type="SUPFAM" id="SSF53383">
    <property type="entry name" value="PLP-dependent transferases"/>
    <property type="match status" value="1"/>
</dbReference>
<evidence type="ECO:0000256" key="2">
    <source>
        <dbReference type="ARBA" id="ARBA00004389"/>
    </source>
</evidence>
<proteinExistence type="inferred from homology"/>
<protein>
    <recommendedName>
        <fullName evidence="14">sphinganine-1-phosphate aldolase</fullName>
        <ecNumber evidence="14">4.1.2.27</ecNumber>
    </recommendedName>
    <alternativeName>
        <fullName evidence="15">Sphingosine-1-phosphate aldolase</fullName>
    </alternativeName>
</protein>
<dbReference type="GeneID" id="14920823"/>
<reference evidence="18 19" key="1">
    <citation type="journal article" date="2013" name="Genome Biol.">
        <title>Genome of Acanthamoeba castellanii highlights extensive lateral gene transfer and early evolution of tyrosine kinase signaling.</title>
        <authorList>
            <person name="Clarke M."/>
            <person name="Lohan A.J."/>
            <person name="Liu B."/>
            <person name="Lagkouvardos I."/>
            <person name="Roy S."/>
            <person name="Zafar N."/>
            <person name="Bertelli C."/>
            <person name="Schilde C."/>
            <person name="Kianianmomeni A."/>
            <person name="Burglin T.R."/>
            <person name="Frech C."/>
            <person name="Turcotte B."/>
            <person name="Kopec K.O."/>
            <person name="Synnott J.M."/>
            <person name="Choo C."/>
            <person name="Paponov I."/>
            <person name="Finkler A."/>
            <person name="Soon Heng Tan C."/>
            <person name="Hutchins A.P."/>
            <person name="Weinmeier T."/>
            <person name="Rattei T."/>
            <person name="Chu J.S."/>
            <person name="Gimenez G."/>
            <person name="Irimia M."/>
            <person name="Rigden D.J."/>
            <person name="Fitzpatrick D.A."/>
            <person name="Lorenzo-Morales J."/>
            <person name="Bateman A."/>
            <person name="Chiu C.H."/>
            <person name="Tang P."/>
            <person name="Hegemann P."/>
            <person name="Fromm H."/>
            <person name="Raoult D."/>
            <person name="Greub G."/>
            <person name="Miranda-Saavedra D."/>
            <person name="Chen N."/>
            <person name="Nash P."/>
            <person name="Ginger M.L."/>
            <person name="Horn M."/>
            <person name="Schaap P."/>
            <person name="Caler L."/>
            <person name="Loftus B."/>
        </authorList>
    </citation>
    <scope>NUCLEOTIDE SEQUENCE [LARGE SCALE GENOMIC DNA]</scope>
    <source>
        <strain evidence="18 19">Neff</strain>
    </source>
</reference>
<dbReference type="GO" id="GO:0030170">
    <property type="term" value="F:pyridoxal phosphate binding"/>
    <property type="evidence" value="ECO:0007669"/>
    <property type="project" value="InterPro"/>
</dbReference>
<evidence type="ECO:0000256" key="14">
    <source>
        <dbReference type="ARBA" id="ARBA00038965"/>
    </source>
</evidence>
<dbReference type="PANTHER" id="PTHR42735:SF6">
    <property type="entry name" value="SPHINGOSINE-1-PHOSPHATE LYASE 1"/>
    <property type="match status" value="1"/>
</dbReference>
<gene>
    <name evidence="18" type="ORF">ACA1_112890</name>
</gene>
<dbReference type="OMA" id="AFWQLRG"/>
<dbReference type="GO" id="GO:0005789">
    <property type="term" value="C:endoplasmic reticulum membrane"/>
    <property type="evidence" value="ECO:0007669"/>
    <property type="project" value="UniProtKB-SubCell"/>
</dbReference>
<evidence type="ECO:0000256" key="15">
    <source>
        <dbReference type="ARBA" id="ARBA00042568"/>
    </source>
</evidence>
<comment type="subcellular location">
    <subcellularLocation>
        <location evidence="2">Endoplasmic reticulum membrane</location>
        <topology evidence="2">Single-pass membrane protein</topology>
    </subcellularLocation>
</comment>